<dbReference type="Pfam" id="PF13556">
    <property type="entry name" value="HTH_30"/>
    <property type="match status" value="1"/>
</dbReference>
<evidence type="ECO:0000256" key="1">
    <source>
        <dbReference type="ARBA" id="ARBA00006754"/>
    </source>
</evidence>
<dbReference type="Pfam" id="PF05651">
    <property type="entry name" value="Diacid_rec"/>
    <property type="match status" value="1"/>
</dbReference>
<gene>
    <name evidence="3" type="ORF">FSZ17_10530</name>
</gene>
<accession>A0A5B8Z442</accession>
<evidence type="ECO:0000259" key="2">
    <source>
        <dbReference type="PROSITE" id="PS50887"/>
    </source>
</evidence>
<dbReference type="InterPro" id="IPR000160">
    <property type="entry name" value="GGDEF_dom"/>
</dbReference>
<organism evidence="3 4">
    <name type="scientific">Cytobacillus dafuensis</name>
    <name type="common">Bacillus dafuensis</name>
    <dbReference type="NCBI Taxonomy" id="1742359"/>
    <lineage>
        <taxon>Bacteria</taxon>
        <taxon>Bacillati</taxon>
        <taxon>Bacillota</taxon>
        <taxon>Bacilli</taxon>
        <taxon>Bacillales</taxon>
        <taxon>Bacillaceae</taxon>
        <taxon>Cytobacillus</taxon>
    </lineage>
</organism>
<dbReference type="Pfam" id="PF17853">
    <property type="entry name" value="GGDEF_2"/>
    <property type="match status" value="1"/>
</dbReference>
<dbReference type="InterPro" id="IPR008599">
    <property type="entry name" value="Diacid_rec"/>
</dbReference>
<evidence type="ECO:0000313" key="3">
    <source>
        <dbReference type="EMBL" id="QED47658.1"/>
    </source>
</evidence>
<protein>
    <submittedName>
        <fullName evidence="3">Carbohydrate diacid regulator</fullName>
    </submittedName>
</protein>
<dbReference type="RefSeq" id="WP_057770036.1">
    <property type="nucleotide sequence ID" value="NZ_CP042593.1"/>
</dbReference>
<keyword evidence="4" id="KW-1185">Reference proteome</keyword>
<dbReference type="KEGG" id="bda:FSZ17_10530"/>
<dbReference type="InterPro" id="IPR025736">
    <property type="entry name" value="PucR_C-HTH_dom"/>
</dbReference>
<dbReference type="EMBL" id="CP042593">
    <property type="protein sequence ID" value="QED47658.1"/>
    <property type="molecule type" value="Genomic_DNA"/>
</dbReference>
<dbReference type="AlphaFoldDB" id="A0A5B8Z442"/>
<evidence type="ECO:0000313" key="4">
    <source>
        <dbReference type="Proteomes" id="UP000321555"/>
    </source>
</evidence>
<dbReference type="PANTHER" id="PTHR33744">
    <property type="entry name" value="CARBOHYDRATE DIACID REGULATOR"/>
    <property type="match status" value="1"/>
</dbReference>
<feature type="domain" description="GGDEF" evidence="2">
    <location>
        <begin position="147"/>
        <end position="271"/>
    </location>
</feature>
<dbReference type="InterPro" id="IPR041522">
    <property type="entry name" value="CdaR_GGDEF"/>
</dbReference>
<dbReference type="InterPro" id="IPR042070">
    <property type="entry name" value="PucR_C-HTH_sf"/>
</dbReference>
<reference evidence="4" key="1">
    <citation type="submission" date="2019-08" db="EMBL/GenBank/DDBJ databases">
        <authorList>
            <person name="Zheng X."/>
        </authorList>
    </citation>
    <scope>NUCLEOTIDE SEQUENCE [LARGE SCALE GENOMIC DNA]</scope>
    <source>
        <strain evidence="4">FJAT-25496</strain>
    </source>
</reference>
<name>A0A5B8Z442_CYTDA</name>
<dbReference type="InterPro" id="IPR051448">
    <property type="entry name" value="CdaR-like_regulators"/>
</dbReference>
<comment type="similarity">
    <text evidence="1">Belongs to the CdaR family.</text>
</comment>
<dbReference type="Gene3D" id="1.10.10.2840">
    <property type="entry name" value="PucR C-terminal helix-turn-helix domain"/>
    <property type="match status" value="1"/>
</dbReference>
<dbReference type="STRING" id="1742359.GCA_001439625_00550"/>
<proteinExistence type="inferred from homology"/>
<sequence>MLLPSLAKKIVIEVRKLLDEDIIIVDTSGIIISSTDNSRLGNFHEGALLSIMERKNVIITKEMEITLKGVKAGINLPVFFQQKVVCVIGITGDPEKVSQYGELLKKMTELFVQESYYAEQIEWTSRALEAFVFDWLQDKTWTSEFYNRASILGINLNVDRQLILGSFDNLPTMTERELWNQLKQRQHTDKNNIYIRWGNNRFLFLLTPQKKHALLDYLKHLKTQMETNFSVNIYFGVGKAVKPNNVRESFNQADRALTVAQKTNSTIFEEDLKIEMLLQEVSEKTKREFVQRTIGKLTSEKDLIETLYAYIQENQSIKNTAELLHIHINTLHYRLKRIEELTNLNPKDFQSLVTLHLSLLLLEE</sequence>
<dbReference type="Proteomes" id="UP000321555">
    <property type="component" value="Chromosome"/>
</dbReference>
<dbReference type="PROSITE" id="PS50887">
    <property type="entry name" value="GGDEF"/>
    <property type="match status" value="1"/>
</dbReference>
<dbReference type="OrthoDB" id="9792148at2"/>
<dbReference type="PANTHER" id="PTHR33744:SF16">
    <property type="entry name" value="CARBOHYDRATE DIACID REGULATOR"/>
    <property type="match status" value="1"/>
</dbReference>